<proteinExistence type="predicted"/>
<dbReference type="Gene3D" id="3.30.70.100">
    <property type="match status" value="1"/>
</dbReference>
<reference evidence="3" key="1">
    <citation type="submission" date="2016-10" db="EMBL/GenBank/DDBJ databases">
        <authorList>
            <person name="Varghese N."/>
            <person name="Submissions S."/>
        </authorList>
    </citation>
    <scope>NUCLEOTIDE SEQUENCE [LARGE SCALE GENOMIC DNA]</scope>
    <source>
        <strain evidence="3">CGMCC 1.9108</strain>
    </source>
</reference>
<dbReference type="InterPro" id="IPR007138">
    <property type="entry name" value="ABM_dom"/>
</dbReference>
<evidence type="ECO:0000313" key="2">
    <source>
        <dbReference type="EMBL" id="SDC40307.1"/>
    </source>
</evidence>
<accession>A0A1G6LBA1</accession>
<organism evidence="2 3">
    <name type="scientific">Ruegeria marina</name>
    <dbReference type="NCBI Taxonomy" id="639004"/>
    <lineage>
        <taxon>Bacteria</taxon>
        <taxon>Pseudomonadati</taxon>
        <taxon>Pseudomonadota</taxon>
        <taxon>Alphaproteobacteria</taxon>
        <taxon>Rhodobacterales</taxon>
        <taxon>Roseobacteraceae</taxon>
        <taxon>Ruegeria</taxon>
    </lineage>
</organism>
<dbReference type="InterPro" id="IPR050744">
    <property type="entry name" value="AI-2_Isomerase_LsrG"/>
</dbReference>
<keyword evidence="2" id="KW-0560">Oxidoreductase</keyword>
<evidence type="ECO:0000313" key="3">
    <source>
        <dbReference type="Proteomes" id="UP000199628"/>
    </source>
</evidence>
<protein>
    <submittedName>
        <fullName evidence="2">Quinol monooxygenase YgiN</fullName>
    </submittedName>
</protein>
<dbReference type="Proteomes" id="UP000199628">
    <property type="component" value="Unassembled WGS sequence"/>
</dbReference>
<feature type="domain" description="ABM" evidence="1">
    <location>
        <begin position="2"/>
        <end position="96"/>
    </location>
</feature>
<gene>
    <name evidence="2" type="ORF">SAMN04488239_102193</name>
</gene>
<evidence type="ECO:0000259" key="1">
    <source>
        <dbReference type="PROSITE" id="PS51725"/>
    </source>
</evidence>
<dbReference type="RefSeq" id="WP_093027706.1">
    <property type="nucleotide sequence ID" value="NZ_FMZV01000002.1"/>
</dbReference>
<dbReference type="SUPFAM" id="SSF54909">
    <property type="entry name" value="Dimeric alpha+beta barrel"/>
    <property type="match status" value="1"/>
</dbReference>
<dbReference type="OrthoDB" id="9812754at2"/>
<dbReference type="GO" id="GO:0004497">
    <property type="term" value="F:monooxygenase activity"/>
    <property type="evidence" value="ECO:0007669"/>
    <property type="project" value="UniProtKB-KW"/>
</dbReference>
<dbReference type="PROSITE" id="PS51725">
    <property type="entry name" value="ABM"/>
    <property type="match status" value="1"/>
</dbReference>
<dbReference type="Pfam" id="PF03992">
    <property type="entry name" value="ABM"/>
    <property type="match status" value="1"/>
</dbReference>
<dbReference type="PANTHER" id="PTHR33336">
    <property type="entry name" value="QUINOL MONOOXYGENASE YGIN-RELATED"/>
    <property type="match status" value="1"/>
</dbReference>
<keyword evidence="2" id="KW-0503">Monooxygenase</keyword>
<dbReference type="GO" id="GO:0005829">
    <property type="term" value="C:cytosol"/>
    <property type="evidence" value="ECO:0007669"/>
    <property type="project" value="TreeGrafter"/>
</dbReference>
<sequence length="98" mass="11084">MYVVTVTFTLHSDRLAEFMPLMIENARLSRALESGCRQFDICTGRDDGAAPEVFLYEVYESAAAFGAHLESDHFKAFDAKVGDMIASRVVRTYREVIR</sequence>
<dbReference type="EMBL" id="FMZV01000002">
    <property type="protein sequence ID" value="SDC40307.1"/>
    <property type="molecule type" value="Genomic_DNA"/>
</dbReference>
<dbReference type="STRING" id="639004.SAMN04488239_102193"/>
<keyword evidence="3" id="KW-1185">Reference proteome</keyword>
<name>A0A1G6LBA1_9RHOB</name>
<dbReference type="InterPro" id="IPR011008">
    <property type="entry name" value="Dimeric_a/b-barrel"/>
</dbReference>
<dbReference type="AlphaFoldDB" id="A0A1G6LBA1"/>
<dbReference type="PANTHER" id="PTHR33336:SF1">
    <property type="entry name" value="(4S)-4-HYDROXY-5-PHOSPHONOOXYPENTANE-2,3-DIONE ISOMERASE"/>
    <property type="match status" value="1"/>
</dbReference>